<reference evidence="1" key="1">
    <citation type="submission" date="2020-02" db="EMBL/GenBank/DDBJ databases">
        <title>Genome sequencing of the panga catfish, Pangasius djambal.</title>
        <authorList>
            <person name="Wen M."/>
            <person name="Zahm M."/>
            <person name="Roques C."/>
            <person name="Cabau C."/>
            <person name="Klopp C."/>
            <person name="Donnadieu C."/>
            <person name="Jouanno E."/>
            <person name="Avarre J.-C."/>
            <person name="Campet M."/>
            <person name="Ha T."/>
            <person name="Dugue R."/>
            <person name="Lampietro C."/>
            <person name="Louis A."/>
            <person name="Herpin A."/>
            <person name="Echchiki A."/>
            <person name="Berthelot C."/>
            <person name="Parey E."/>
            <person name="Roest-Crollius H."/>
            <person name="Braasch I."/>
            <person name="Postlethwait J.H."/>
            <person name="Bobe J."/>
            <person name="Montfort J."/>
            <person name="Bouchez O."/>
            <person name="Begum T."/>
            <person name="Schartl M."/>
            <person name="Gustiano R."/>
            <person name="Guiguen Y."/>
        </authorList>
    </citation>
    <scope>NUCLEOTIDE SEQUENCE</scope>
    <source>
        <strain evidence="1">Pdj_M5554</strain>
    </source>
</reference>
<protein>
    <submittedName>
        <fullName evidence="1">Uncharacterized protein</fullName>
    </submittedName>
</protein>
<proteinExistence type="predicted"/>
<sequence>MLRINITFWKSEKATELRIELRIENSCVSFLAYGMDKNSKEQELQRISLELHKLTLHREQLNGRLRLLASLKEFRQNAGYHEEEPTDKDEYEKIKEELEELSERKLKLQALQEKLEASLGDTFSTLQKYDPLTNEVFVVERPPSYPAPQVISDIDKLPRHPSQIQCVYCEQYITTEVSTVIGNTAWLMCLVCTLIGCVAGCCLIPFCISNYKDVVHKCPKCRSHIHTCTKL</sequence>
<accession>A0ACC5ZEQ4</accession>
<evidence type="ECO:0000313" key="1">
    <source>
        <dbReference type="EMBL" id="MCJ8746496.1"/>
    </source>
</evidence>
<comment type="caution">
    <text evidence="1">The sequence shown here is derived from an EMBL/GenBank/DDBJ whole genome shotgun (WGS) entry which is preliminary data.</text>
</comment>
<keyword evidence="2" id="KW-1185">Reference proteome</keyword>
<name>A0ACC5ZEQ4_9TELE</name>
<organism evidence="1 2">
    <name type="scientific">Pangasius djambal</name>
    <dbReference type="NCBI Taxonomy" id="1691987"/>
    <lineage>
        <taxon>Eukaryota</taxon>
        <taxon>Metazoa</taxon>
        <taxon>Chordata</taxon>
        <taxon>Craniata</taxon>
        <taxon>Vertebrata</taxon>
        <taxon>Euteleostomi</taxon>
        <taxon>Actinopterygii</taxon>
        <taxon>Neopterygii</taxon>
        <taxon>Teleostei</taxon>
        <taxon>Ostariophysi</taxon>
        <taxon>Siluriformes</taxon>
        <taxon>Pangasiidae</taxon>
        <taxon>Pangasius</taxon>
    </lineage>
</organism>
<dbReference type="Proteomes" id="UP000830395">
    <property type="component" value="Chromosome 23"/>
</dbReference>
<dbReference type="EMBL" id="CM040997">
    <property type="protein sequence ID" value="MCJ8746496.1"/>
    <property type="molecule type" value="Genomic_DNA"/>
</dbReference>
<gene>
    <name evidence="1" type="ORF">PDJAM_G00142400</name>
</gene>
<evidence type="ECO:0000313" key="2">
    <source>
        <dbReference type="Proteomes" id="UP000830395"/>
    </source>
</evidence>